<dbReference type="Gene3D" id="2.60.40.10">
    <property type="entry name" value="Immunoglobulins"/>
    <property type="match status" value="5"/>
</dbReference>
<keyword evidence="2" id="KW-0472">Membrane</keyword>
<feature type="transmembrane region" description="Helical" evidence="2">
    <location>
        <begin position="4800"/>
        <end position="4825"/>
    </location>
</feature>
<feature type="transmembrane region" description="Helical" evidence="2">
    <location>
        <begin position="193"/>
        <end position="215"/>
    </location>
</feature>
<dbReference type="PANTHER" id="PTHR46967">
    <property type="entry name" value="INSULIN-LIKE GROWTH FACTOR BINDING PROTEIN,N-TERMINAL"/>
    <property type="match status" value="1"/>
</dbReference>
<dbReference type="InterPro" id="IPR013783">
    <property type="entry name" value="Ig-like_fold"/>
</dbReference>
<evidence type="ECO:0000259" key="3">
    <source>
        <dbReference type="Pfam" id="PF01833"/>
    </source>
</evidence>
<feature type="transmembrane region" description="Helical" evidence="2">
    <location>
        <begin position="5265"/>
        <end position="5281"/>
    </location>
</feature>
<feature type="region of interest" description="Disordered" evidence="1">
    <location>
        <begin position="5662"/>
        <end position="5704"/>
    </location>
</feature>
<evidence type="ECO:0000256" key="2">
    <source>
        <dbReference type="SAM" id="Phobius"/>
    </source>
</evidence>
<dbReference type="Proteomes" id="UP001642484">
    <property type="component" value="Unassembled WGS sequence"/>
</dbReference>
<dbReference type="Gene3D" id="2.10.50.10">
    <property type="entry name" value="Tumor Necrosis Factor Receptor, subunit A, domain 2"/>
    <property type="match status" value="1"/>
</dbReference>
<feature type="transmembrane region" description="Helical" evidence="2">
    <location>
        <begin position="4846"/>
        <end position="4872"/>
    </location>
</feature>
<dbReference type="SMART" id="SM01411">
    <property type="entry name" value="Ephrin_rec_like"/>
    <property type="match status" value="4"/>
</dbReference>
<proteinExistence type="predicted"/>
<comment type="caution">
    <text evidence="4">The sequence shown here is derived from an EMBL/GenBank/DDBJ whole genome shotgun (WGS) entry which is preliminary data.</text>
</comment>
<feature type="transmembrane region" description="Helical" evidence="2">
    <location>
        <begin position="5001"/>
        <end position="5019"/>
    </location>
</feature>
<sequence>MSHSEKIQPPAIGSVIPTGSPDFLPERNDRSGKKLWVKLKNNYTPAQNSTPGSRAAAIFRALRSKSKATVRTTGRCSIEEACKGVVDGVGEARLCLPTPRHTFFSSLLMSCFIFIGLLALSAAEVGLLGLPKWPWITLVLRVVGWAFLFYIPIHLIAVPFTRNFVLWALEPGESLSEVGLSERPARCQKRATLLPYATHACWILVYALVICISIGEENLGHFGFIPIYALGNVLMMPVGIFFTLLLAPPTVSRRYAFRIGPATILFPIIGFLVMVSSYILLRRLSGPWLGFLMPPLLSTYELLGTSLVSKFFTKEYVTQWEVRQGYAGTNQGLVVSIAICNLHAMAEGARLTFLYVDYLENQDWSIVVPILTGVLWNVLARFGTLDRVLHIITCGWRKPNNGSKLLRESGYCMGYLRFGAMGALFLVRLCIEAPWAWDGPEVTLMAGMLLAEILEDLMSYAMWRAGLDISPAPYLVTEQEVQDIATIVLNKRKASKEKSRTLSTEQADVQSTKDRPVPGAPSAGSTEDPETAGAAGAVPSERKLMKSTCWRLRVAYDFRFRIEAFDQMPFWGHLLPAAMAQFHTIFAMLIFSNGLDYILGVCKEVDFTGYESAVLWWPIAPVVSAALYLVAVMTPMEVSQQWPTGEVIVPRCLLPDYSDPSLAPQILDFYPKVGVAGETVLVEIIGRRFPHILPAENKSVVECNLGGDGYRAPAVLLSDKRALCNLTSSVAGSKKLGLIFANVLQAFAKKKITFGRVAAPTLQVTTILAEDVSEECKDTQVFCQPPAPEPALSEVPTQRSFDPQVISTQSSIDTVENLYSIWEVVSVVPDVLPLSDSAYVITFSVPPENGLACRLYPDGEQVFASQLTNTSIMCRTAIGAPGSYSLQVAEAPDFHFLTLPLMIEVFEQPQILHLSPAQVYPGQGWTLFLLATQFPEQRMAVASFRCKVGSQLVVGEVSTSRVASCTLSAADVEAIGPGDHAVEVLVDGLHESRSEPRVMLKVFPEMAQVDTLSSDSMSALPRGDRLLVTGRRLPQDGGCILGEDIPEEGVTAAYAAATFHNDTMISCTIPQEAMLGTLRFRLSIAGQPLLVQTTSKMSLIVSDRPLQQDIPSDTACAGGTCRLSWRYLPEAQYFRMTGLLGHPENYAQRLPSILLDLRSVYFAPREAFAESVPLRFGGEGLLDYARLFPASFSCQIEQVRVPAQFVREDRWPFLCDVDLSSLKGLEVRAQLVFTNAGIDENIGPAFNLRLLLRPRVLEVSPTQAVLGLATPLALHLAVAPPKGALLRCHFGRLGSSPAFAVGRSVHCRSPTVDAVARVELQLQVALEQTEVNLTQRIWVTAQEDFRFEVPPERPVLAVMPPFTAPVGAALFLEWKSHSPIFEVLGRIPYRCSWRQTEIGELSTPLLALTPELGHCRVPLASTPHATAVRLEDPSGQVVMDAPLFRYFSPLRGSWWLPGGAIRPGQILRFQTNEEAYPAMAYGQPQPGVVIHCQFGHVRKEPRKMDVNGVECEIPSIAPGNYLLSLLYDEKHILNSVPMQLDPPKYASATGAPNLSSEEILLSTASPAVQQAPPLDPDREPLPVPAVPLLDLKPSTTLIVVKAFSPSRGSLRGGTTVRLTVRIPEDSEEPYALWCVFGDHPPSQAIRPDLSGRAWHDKLEADRQQMSTSLWMDLLCISPEHPVAESVPMYITRSSDFQPGSAPDGSRMFTYTPHPDMITITPALVTHHFQRDQQVTIHIRANRGQAVPLSTLNDALDCALLSLETATTTGDWTCLESNESNSSSCQSQTVGDIYDALGTVASGMKISGYAASTAGILSQGSKLADGNGLAAVSCPIPTQFTPLATATNDVSADPTPSREAIRKTGWEATESHGPMWLEPGQFPVYHDTNATEPILGVPIETHFDMKFRLAVSFNGPDGDYYTSGIVASAPFSLPYAIRREYGWAEGGAPIHLIGITWPENADLELSLIFVFPERNVPSDCVRVGSNTAECIVPTPSAGASSVTLQMQAIRNGEISTYDLPGIIYTYMAVPNLLRAHPARAPVKGGTVLEITGGPFDARVEYYCAFLPPLPAAAPHLPALSTEAARYLNSSTLLCESPRVLLPSICNLALSSDRVMTNMGLGHVSFEFFEEVDEEEVSEYQPPTLDPELVVPIITSLSPLEGQEGSWSSLGIIGDGFVAGCQCAFISEDPEDWEVERAQLSEATVLSSMLIHCSAPDETVAVAVYCPPVLSSNYMWMRRPVAASATWWPKLNYTHMYPEYNLTYRTGVRIQDVQPRAYIPYVESQSTQKYFVILEVTGFSLEKCEVRFGDVPAVTMVMNSSSIEAIVPAASDNSSVPLHLFCGEELKQVTFPQTWIFRYTFLPEVYSVDPEEVETQSYEWITLYGMYFEDLPGRACLIGGELVQWTAVRVLTAEMVQCRVLLWQQDVSNLTVAFSNDGLFFSKETVILNTWVRIRVLALQPSSVYIAEAANITLLGRNFIPGLQCLFNDYARVEQVVLRHSQLQCRMPPYFLKLGIGNVTVRVIMREDRARGTKYFLEEQEFSLALLERPPEPIVSPMQLEPAKLEPTTSDFRRYMGELPNGTEPEILNATENVLRLGQFWWPSTLSDGSEPSSFSRISISPQRGPLDGLDVILRTDGFYIPPFSRCRCQFGTVQVPAYCVAQLQQVQCRAPAVTGQQTVDVRFSVNDGATWGPKARFAYYAPPLFAALHPPLGSLLGVNNVSIYMFQFPTDDAVPSYCRWQGTFVTPISVGGSDHIVCPVPSHSKFAPFSHEGDDMPLTLEVSFAGLPPVWIPLPRSLNFRQHNVPVRETQELFVSPRHGVAIKGGADLTLTGSGFVFPVVNSSLVGCVFGRWYFSHGEVTSGTSMHCRAPSLFDIFPDAVPPMDVTIDLTFDGGQTRTNLNNVYSYLKDFQFDSVLPSGGLYSTQTLATFQGRNFKRTPKTYLKFGDIKVSAALSTAETLRAMAPEQAEPGTYPIYYSVDDQTFVDTGLVWVASATSLVTAIIPDRGFRVGGTNVTIVTSGLYWLPTLTCVFGYAPVSTVPVYNPEDPLNPRLTCMTPPCEKAMYLEGVAPNSSVDCFGFVTVQMTFNGRNMFGNLTYEYVKMPQVTYASPFPASGWSNDLTIALFGVNFQEPMWCRWGGLGESPATDVTPGFMRCTAPQLPVDMRPDNRTADSILSYFEISPNGQDWTRFKRAWLWYREPEVLSIVPNTTFRSYSPQGDFIVTGRYFRLLQPELVQCVWLYDKYLPPERVHATLLSPETLRCHPTMPAAASGINTEDKLQPLGVNLEVSMSTQVDSASEQTVLAEERMELQASIEGNFPGPAVFPNICLVTGGCTLTLRGLRLWAEDPTYGSGNRTGAKLFVAVGDHLLEAVRGKDPNWATVRLPPTPHMALVPRAEPLRLTRNLQDYTPPDINIGFNPIPIGTYYRAELHNGTLQPCPQGHACPGIGVNQSELTYPGEAPIRCLPGTWMNATGYFECETCPEGVYCPRYAMIEPEHCETGYICWGRTEFDANLAICPAGALCVRPPYGKTPSSSTSRFPFVRRLSEELPEAGRRLRLATVPSTVEIQSCPAGYFCPPGSIAQMDPFTGEVIYVSPMACTRLGIVCAEGSFNPLSIDVIAQPGQYVAPDGSGVLPCPVGMSCPGGPGFLLPQPCPPGQYQLSSGAPACSTCTAGTICPGFGSALPTLCPAGRVCAHAGREIPSYLCPAGSYCPPGVITLNTLAGLTDNGPRICPPGLYCMAGTSSVIPDPTSMNTAKQCTQGTFCVANTTTAGGTDNCPPRWYCPAGVSSPQPTPPGHYVGQSGSIYPSKCRPGTYAANWLMIECEPCPPGTECPLDGTVVPTVCRPGSYREATPNGADPTKNVMCTPCPQGTWSEQGGITSVLDCRNCDERYVCPIEGTIRFATVDQPCAPGALPTDICYENSQGWDCPQGYGCGPATTSFTQYDYYCEAGFWCKVRTVPSETRNLLCPAGYYCKRETGESGGSGRKAFRCPSNRFCPEGTAAEDVRRDNQLLIVLENVQSLVQIVTQPDLTRGSMCRICAEDLDPGVFNLKECKPCGKIVPLSFFEDLALISNGRRLDDLDPDQNFVALPENYSSAKKGKQVWVLPASNFTEQPVILEEIFADKQGPEVLNWVLEERAKRHRAHEQHYEIPRALEGLQLPNVVGYFAENTSTGRSEQPDLARQLQEVDNNTNSSNETEILYQCAPDVTVAELTPWTKSSGLPCYTAVEDWKGNLECPRGTESTIGSKMPEECIQRGDLIAITNIYKCYPGPDWPKNYPRDPSRPCSEGQYPADYKCDWTEVLCNMSEPLELNAADSTYKQSFVYGQKIDKSDPESKTVAFYGLDPIDDEDLIKTNFPWHQPDFRPFHSFYLEPMEIAVLDFAFDKISPTTLVNAGEAGHFNIHIHSSLIDPRDQAFLATGHLLPPYFSRSINTRLHVKTQLKIIALAGSEWPEAPYTGDIVDQPAPSPPRFFMSVQLDLLHGGHIQNLDTFNGILDIHRYRPSRAWQELPFFFCAVVSKDRLLNGFYELPYNMPPGLNGFPGHPGLAIALSGLGGNLENQPQTVPFDGANALAETDKGGTAFWQSSQLDTVPMPWLPFFSHCNGFDSYIILWDFFESPGTFRCDDGELVPKEDVKIVPPLILDFDTLEPRLFPVADTCTFTTKCHFEESLDPDFYGSQLWWEIDIEVVLFYITTFPITFEDYRQGDAFFSPMVGTELLTGVNLLNQDRGPEARVPRRVFFSMAYFQQTQDEKKLVNADMVLSEFDEDPFPTDTHYYLMLTYEALGWQDLMNEFQLPYHVYGILYCLIGLGAVGATLVAWAGIRLKVRKATAPPFRLIECYEFMFWWPVQGVTWATMPVIFACGAIKLLLDPQFNFTGFIPCTYSQLFASAQSDEKESDRCREGRTGTCFLLGGLLMMVSGSRLVIPRLREVEEQFLLQQPTHLLSREGLTLRAEQRQQIRNVPIRWKRAHLIFVSMFLVFPLTVLWEFTYCDFFGENALYFIIGFSFAMNFVDNALSRAVREELVQVPLSTACSVVLFVGTLGADDFVDFCEGFFLELLYGIAERLILGTLFEAIEKGVAYGVHWAKTRSWFWRITLLMTGGRSTRALLMNEGKDDEEISPEEMVQEGTPIEEAMEEVIGCGTTCMSTIMTPFIIAAIYVFAQETEIPVEYDIRSRDLVCYLLFGIIIAPFQVMMDILMNHATELQNNVRIYDYMLYSKWRWRNRVTRWLFDDPRLDQSIAEPLQSVNHLAFSPQFYFIETYYTWGMLVSLLSITVFLRKELNPLDDPALFLLVGQMFLLNYLLDRMIRWLTSSVLWKPMDNSNFRIFSRSVALALQRKDAAVAQEKYRQWFWQRHSGWLVSHLNDIFTPRSRERYKGKLSLLYQQALQLQPTRVYKTPGEAFPEPVGQQELPENLRLELEEDESDDDESQKALALGGKGGLFGALTLPGIKSKQGDGEGSMPIGMRASVALRRLDIPSLPQMPVAPGPEPVTPPPEIEDNWPLQAHGEALELPDAGGFGPLAALTTTAWLRVARRRLIMSRQAKEYTIEQPLNDVCGGCAVRANDPFVKERVGIWQHGPRFKVYMTGNLRQLMNSFERHYNVPPMPFIPTQWQNWLDRHQCYQTLCVRCALERGFDPPEAMTPPGTPLALPQQTPLTIHDREDGSTDSEEEEALMQLENQDTPKDEKDASDIELDPGETTRFPNLVNVQVSQPAREMILYWARQARKRMKRRRTIRYQPSSSEEESEEEEDDDEDTPEEAD</sequence>
<evidence type="ECO:0000313" key="4">
    <source>
        <dbReference type="EMBL" id="CAK9021628.1"/>
    </source>
</evidence>
<dbReference type="InterPro" id="IPR014756">
    <property type="entry name" value="Ig_E-set"/>
</dbReference>
<feature type="transmembrane region" description="Helical" evidence="2">
    <location>
        <begin position="5181"/>
        <end position="5202"/>
    </location>
</feature>
<keyword evidence="2" id="KW-1133">Transmembrane helix</keyword>
<feature type="transmembrane region" description="Helical" evidence="2">
    <location>
        <begin position="578"/>
        <end position="602"/>
    </location>
</feature>
<dbReference type="InterPro" id="IPR002909">
    <property type="entry name" value="IPT_dom"/>
</dbReference>
<evidence type="ECO:0000313" key="5">
    <source>
        <dbReference type="Proteomes" id="UP001642484"/>
    </source>
</evidence>
<feature type="transmembrane region" description="Helical" evidence="2">
    <location>
        <begin position="135"/>
        <end position="157"/>
    </location>
</feature>
<feature type="compositionally biased region" description="Acidic residues" evidence="1">
    <location>
        <begin position="5746"/>
        <end position="5765"/>
    </location>
</feature>
<keyword evidence="2" id="KW-0812">Transmembrane</keyword>
<gene>
    <name evidence="4" type="ORF">CCMP2556_LOCUS14505</name>
</gene>
<feature type="region of interest" description="Disordered" evidence="1">
    <location>
        <begin position="5732"/>
        <end position="5765"/>
    </location>
</feature>
<dbReference type="Pfam" id="PF01833">
    <property type="entry name" value="TIG"/>
    <property type="match status" value="1"/>
</dbReference>
<feature type="transmembrane region" description="Helical" evidence="2">
    <location>
        <begin position="227"/>
        <end position="247"/>
    </location>
</feature>
<feature type="transmembrane region" description="Helical" evidence="2">
    <location>
        <begin position="614"/>
        <end position="633"/>
    </location>
</feature>
<feature type="compositionally biased region" description="Basic and acidic residues" evidence="1">
    <location>
        <begin position="5685"/>
        <end position="5694"/>
    </location>
</feature>
<dbReference type="EMBL" id="CAXAMN010007446">
    <property type="protein sequence ID" value="CAK9021628.1"/>
    <property type="molecule type" value="Genomic_DNA"/>
</dbReference>
<feature type="transmembrane region" description="Helical" evidence="2">
    <location>
        <begin position="103"/>
        <end position="123"/>
    </location>
</feature>
<dbReference type="CDD" id="cd00102">
    <property type="entry name" value="IPT"/>
    <property type="match status" value="1"/>
</dbReference>
<feature type="region of interest" description="Disordered" evidence="1">
    <location>
        <begin position="1"/>
        <end position="25"/>
    </location>
</feature>
<feature type="compositionally biased region" description="Polar residues" evidence="1">
    <location>
        <begin position="501"/>
        <end position="510"/>
    </location>
</feature>
<dbReference type="PANTHER" id="PTHR46967:SF2">
    <property type="entry name" value="SUSHI, VON WILLEBRAND FACTOR TYPE A, EGF AND PENTRAXIN DOMAIN-CONTAINING PROTEIN 1-LIKE"/>
    <property type="match status" value="1"/>
</dbReference>
<reference evidence="4 5" key="1">
    <citation type="submission" date="2024-02" db="EMBL/GenBank/DDBJ databases">
        <authorList>
            <person name="Chen Y."/>
            <person name="Shah S."/>
            <person name="Dougan E. K."/>
            <person name="Thang M."/>
            <person name="Chan C."/>
        </authorList>
    </citation>
    <scope>NUCLEOTIDE SEQUENCE [LARGE SCALE GENOMIC DNA]</scope>
</reference>
<organism evidence="4 5">
    <name type="scientific">Durusdinium trenchii</name>
    <dbReference type="NCBI Taxonomy" id="1381693"/>
    <lineage>
        <taxon>Eukaryota</taxon>
        <taxon>Sar</taxon>
        <taxon>Alveolata</taxon>
        <taxon>Dinophyceae</taxon>
        <taxon>Suessiales</taxon>
        <taxon>Symbiodiniaceae</taxon>
        <taxon>Durusdinium</taxon>
    </lineage>
</organism>
<feature type="domain" description="IPT/TIG" evidence="3">
    <location>
        <begin position="2912"/>
        <end position="2985"/>
    </location>
</feature>
<feature type="region of interest" description="Disordered" evidence="1">
    <location>
        <begin position="498"/>
        <end position="537"/>
    </location>
</feature>
<feature type="transmembrane region" description="Helical" evidence="2">
    <location>
        <begin position="5288"/>
        <end position="5307"/>
    </location>
</feature>
<feature type="transmembrane region" description="Helical" evidence="2">
    <location>
        <begin position="4972"/>
        <end position="4989"/>
    </location>
</feature>
<keyword evidence="5" id="KW-1185">Reference proteome</keyword>
<feature type="transmembrane region" description="Helical" evidence="2">
    <location>
        <begin position="259"/>
        <end position="280"/>
    </location>
</feature>
<dbReference type="SUPFAM" id="SSF81296">
    <property type="entry name" value="E set domains"/>
    <property type="match status" value="1"/>
</dbReference>
<protein>
    <recommendedName>
        <fullName evidence="3">IPT/TIG domain-containing protein</fullName>
    </recommendedName>
</protein>
<accession>A0ABP0K4B8</accession>
<name>A0ABP0K4B8_9DINO</name>
<feature type="transmembrane region" description="Helical" evidence="2">
    <location>
        <begin position="4907"/>
        <end position="4928"/>
    </location>
</feature>
<evidence type="ECO:0000256" key="1">
    <source>
        <dbReference type="SAM" id="MobiDB-lite"/>
    </source>
</evidence>